<dbReference type="EMBL" id="JARK01001638">
    <property type="protein sequence ID" value="EYB85216.1"/>
    <property type="molecule type" value="Genomic_DNA"/>
</dbReference>
<accession>A0A016S414</accession>
<comment type="caution">
    <text evidence="1">The sequence shown here is derived from an EMBL/GenBank/DDBJ whole genome shotgun (WGS) entry which is preliminary data.</text>
</comment>
<dbReference type="Proteomes" id="UP000024635">
    <property type="component" value="Unassembled WGS sequence"/>
</dbReference>
<organism evidence="1 2">
    <name type="scientific">Ancylostoma ceylanicum</name>
    <dbReference type="NCBI Taxonomy" id="53326"/>
    <lineage>
        <taxon>Eukaryota</taxon>
        <taxon>Metazoa</taxon>
        <taxon>Ecdysozoa</taxon>
        <taxon>Nematoda</taxon>
        <taxon>Chromadorea</taxon>
        <taxon>Rhabditida</taxon>
        <taxon>Rhabditina</taxon>
        <taxon>Rhabditomorpha</taxon>
        <taxon>Strongyloidea</taxon>
        <taxon>Ancylostomatidae</taxon>
        <taxon>Ancylostomatinae</taxon>
        <taxon>Ancylostoma</taxon>
    </lineage>
</organism>
<keyword evidence="2" id="KW-1185">Reference proteome</keyword>
<evidence type="ECO:0000313" key="1">
    <source>
        <dbReference type="EMBL" id="EYB85216.1"/>
    </source>
</evidence>
<sequence length="76" mass="8954">MSHQFLYVLFLYNDKRIPLVLTDAFTRPNYYCQLSISLTYTHYCDRRIGAFTLLPQLQSPMGKHMPATSRRQGVLR</sequence>
<protein>
    <submittedName>
        <fullName evidence="1">Uncharacterized protein</fullName>
    </submittedName>
</protein>
<name>A0A016S414_9BILA</name>
<gene>
    <name evidence="1" type="primary">Acey_s0302.g1852</name>
    <name evidence="1" type="ORF">Y032_0302g1852</name>
</gene>
<dbReference type="AlphaFoldDB" id="A0A016S414"/>
<proteinExistence type="predicted"/>
<evidence type="ECO:0000313" key="2">
    <source>
        <dbReference type="Proteomes" id="UP000024635"/>
    </source>
</evidence>
<reference evidence="2" key="1">
    <citation type="journal article" date="2015" name="Nat. Genet.">
        <title>The genome and transcriptome of the zoonotic hookworm Ancylostoma ceylanicum identify infection-specific gene families.</title>
        <authorList>
            <person name="Schwarz E.M."/>
            <person name="Hu Y."/>
            <person name="Antoshechkin I."/>
            <person name="Miller M.M."/>
            <person name="Sternberg P.W."/>
            <person name="Aroian R.V."/>
        </authorList>
    </citation>
    <scope>NUCLEOTIDE SEQUENCE</scope>
    <source>
        <strain evidence="2">HY135</strain>
    </source>
</reference>